<dbReference type="Pfam" id="PF02557">
    <property type="entry name" value="VanY"/>
    <property type="match status" value="1"/>
</dbReference>
<protein>
    <submittedName>
        <fullName evidence="3">D-alanyl-D-alanine carboxypeptidase</fullName>
        <ecNumber evidence="3">3.4.16.4</ecNumber>
    </submittedName>
</protein>
<dbReference type="GO" id="GO:0009002">
    <property type="term" value="F:serine-type D-Ala-D-Ala carboxypeptidase activity"/>
    <property type="evidence" value="ECO:0007669"/>
    <property type="project" value="UniProtKB-EC"/>
</dbReference>
<reference evidence="3 4" key="1">
    <citation type="submission" date="2014-06" db="EMBL/GenBank/DDBJ databases">
        <authorList>
            <person name="Teng J.L."/>
            <person name="Huang Y."/>
            <person name="Tse H."/>
            <person name="Lau S.K."/>
            <person name="Woo P.C."/>
        </authorList>
    </citation>
    <scope>NUCLEOTIDE SEQUENCE [LARGE SCALE GENOMIC DNA]</scope>
    <source>
        <strain evidence="3 4">HKU4</strain>
    </source>
</reference>
<dbReference type="PATRIC" id="fig|176090.4.peg.29"/>
<evidence type="ECO:0000313" key="3">
    <source>
        <dbReference type="EMBL" id="KGM38171.1"/>
    </source>
</evidence>
<dbReference type="InterPro" id="IPR009045">
    <property type="entry name" value="Zn_M74/Hedgehog-like"/>
</dbReference>
<feature type="domain" description="D-alanyl-D-alanine carboxypeptidase-like core" evidence="1">
    <location>
        <begin position="56"/>
        <end position="176"/>
    </location>
</feature>
<dbReference type="eggNOG" id="COG1876">
    <property type="taxonomic scope" value="Bacteria"/>
</dbReference>
<gene>
    <name evidence="3" type="ORF">SSIN_0031</name>
</gene>
<comment type="caution">
    <text evidence="3">The sequence shown here is derived from an EMBL/GenBank/DDBJ whole genome shotgun (WGS) entry which is preliminary data.</text>
</comment>
<dbReference type="PANTHER" id="PTHR34385:SF1">
    <property type="entry name" value="PEPTIDOGLYCAN L-ALANYL-D-GLUTAMATE ENDOPEPTIDASE CWLK"/>
    <property type="match status" value="1"/>
</dbReference>
<dbReference type="InterPro" id="IPR052179">
    <property type="entry name" value="DD-CPase-like"/>
</dbReference>
<dbReference type="STRING" id="176090.SSIN_0031"/>
<dbReference type="EC" id="3.4.16.4" evidence="3"/>
<dbReference type="Pfam" id="PF08460">
    <property type="entry name" value="SH3_5"/>
    <property type="match status" value="1"/>
</dbReference>
<dbReference type="CDD" id="cd14852">
    <property type="entry name" value="LD-carboxypeptidase"/>
    <property type="match status" value="1"/>
</dbReference>
<evidence type="ECO:0000313" key="4">
    <source>
        <dbReference type="Proteomes" id="UP000030019"/>
    </source>
</evidence>
<dbReference type="MEROPS" id="M15.024"/>
<keyword evidence="3" id="KW-0645">Protease</keyword>
<dbReference type="InterPro" id="IPR003709">
    <property type="entry name" value="VanY-like_core_dom"/>
</dbReference>
<dbReference type="SUPFAM" id="SSF55166">
    <property type="entry name" value="Hedgehog/DD-peptidase"/>
    <property type="match status" value="1"/>
</dbReference>
<dbReference type="InterPro" id="IPR003646">
    <property type="entry name" value="SH3-like_bac-type"/>
</dbReference>
<evidence type="ECO:0000259" key="2">
    <source>
        <dbReference type="Pfam" id="PF08460"/>
    </source>
</evidence>
<dbReference type="NCBIfam" id="NF041194">
    <property type="entry name" value="LD_carboxy_LdcB"/>
    <property type="match status" value="1"/>
</dbReference>
<keyword evidence="3" id="KW-0121">Carboxypeptidase</keyword>
<dbReference type="AlphaFoldDB" id="A0A0A0DHD4"/>
<feature type="domain" description="SH3b" evidence="2">
    <location>
        <begin position="214"/>
        <end position="276"/>
    </location>
</feature>
<dbReference type="Gene3D" id="2.30.30.40">
    <property type="entry name" value="SH3 Domains"/>
    <property type="match status" value="1"/>
</dbReference>
<dbReference type="Proteomes" id="UP000030019">
    <property type="component" value="Unassembled WGS sequence"/>
</dbReference>
<proteinExistence type="predicted"/>
<evidence type="ECO:0000259" key="1">
    <source>
        <dbReference type="Pfam" id="PF02557"/>
    </source>
</evidence>
<keyword evidence="4" id="KW-1185">Reference proteome</keyword>
<dbReference type="PANTHER" id="PTHR34385">
    <property type="entry name" value="D-ALANYL-D-ALANINE CARBOXYPEPTIDASE"/>
    <property type="match status" value="1"/>
</dbReference>
<name>A0A0A0DHD4_9STRE</name>
<dbReference type="eggNOG" id="COG3942">
    <property type="taxonomic scope" value="Bacteria"/>
</dbReference>
<dbReference type="EMBL" id="JPEN01000007">
    <property type="protein sequence ID" value="KGM38171.1"/>
    <property type="molecule type" value="Genomic_DNA"/>
</dbReference>
<sequence>MVGVGSTKTTANIDAAFIKKVRYNGSYYYVQGKYNEIVIANKKHPLASNYNPGENPTAKEAFVRLRNDMIAQGYNVGYGYSGFRSYDYQRNLYQHYVNTDGQAAADRYSARPGYSEHQTGLVFDLTDKSGNLLEDTAASTWLKNNAHRYGFVVRYQPGKEASTGYMPEAWHIRYIGQEAPDIYHSGLSLEEYYGFEGGNYATAPSNSSQSKPSLPAQGTYYFTKRSSIKAEPKQSSPELAYYTAGESVHYDRVLDADGMRWISYLSYGGNRRYISIG</sequence>
<dbReference type="InterPro" id="IPR058193">
    <property type="entry name" value="VanY/YodJ_core_dom"/>
</dbReference>
<dbReference type="Gene3D" id="3.30.1380.10">
    <property type="match status" value="1"/>
</dbReference>
<organism evidence="3 4">
    <name type="scientific">Streptococcus sinensis</name>
    <dbReference type="NCBI Taxonomy" id="176090"/>
    <lineage>
        <taxon>Bacteria</taxon>
        <taxon>Bacillati</taxon>
        <taxon>Bacillota</taxon>
        <taxon>Bacilli</taxon>
        <taxon>Lactobacillales</taxon>
        <taxon>Streptococcaceae</taxon>
        <taxon>Streptococcus</taxon>
    </lineage>
</organism>
<dbReference type="GO" id="GO:0006508">
    <property type="term" value="P:proteolysis"/>
    <property type="evidence" value="ECO:0007669"/>
    <property type="project" value="InterPro"/>
</dbReference>
<accession>A0A0A0DHD4</accession>
<keyword evidence="3" id="KW-0378">Hydrolase</keyword>